<keyword evidence="3 5" id="KW-0378">Hydrolase</keyword>
<dbReference type="AlphaFoldDB" id="A0A8J6TZ00"/>
<dbReference type="CDD" id="cd07503">
    <property type="entry name" value="HAD_HisB-N"/>
    <property type="match status" value="1"/>
</dbReference>
<dbReference type="OrthoDB" id="9801899at2"/>
<dbReference type="GO" id="GO:0016791">
    <property type="term" value="F:phosphatase activity"/>
    <property type="evidence" value="ECO:0007669"/>
    <property type="project" value="InterPro"/>
</dbReference>
<dbReference type="InterPro" id="IPR036412">
    <property type="entry name" value="HAD-like_sf"/>
</dbReference>
<keyword evidence="2" id="KW-0479">Metal-binding</keyword>
<dbReference type="SUPFAM" id="SSF56784">
    <property type="entry name" value="HAD-like"/>
    <property type="match status" value="1"/>
</dbReference>
<reference evidence="5" key="1">
    <citation type="submission" date="2020-08" db="EMBL/GenBank/DDBJ databases">
        <title>Genome public.</title>
        <authorList>
            <person name="Liu C."/>
            <person name="Sun Q."/>
        </authorList>
    </citation>
    <scope>NUCLEOTIDE SEQUENCE</scope>
    <source>
        <strain evidence="5">NSJ-15</strain>
    </source>
</reference>
<evidence type="ECO:0000256" key="1">
    <source>
        <dbReference type="ARBA" id="ARBA00022490"/>
    </source>
</evidence>
<sequence>MEALIIAGGKGTRLAEYTTEIPKPMIQLCGKPVLEHQIEVLKKNGITDITITVGHLKEAVMDYFKDGRDFGVKIKYLEEEKPLGTCGVFYLLNGAVKRTVFVVLGDVIFDMDISRFYKFHKKSGAQISLVVHPNTHPYDSDIIDCDDKGKVKKIFSKKGDRPQYLFNRVNAGAYLIEPEVFDGFQGPEKRDLEKDLISSHIVRGEVYAYQTTEYLKDMGTMDRLQETEKHIKTGLVSKMSLFSKQKCVFLDRDGTINKLKGLIYSPDQIELEENAGKALHQLNDNGYLCIIITNQPVIARNLCDFDTLDEIQKKLETLLGQEHAFVNDTFICPHHPDKGYPEERPEYKIKCTCRKPEIGMVQQAVEKHNIDLSRSFFVGDTTTDILTGSRAGLRTILLKTGEAGNDRKYEVEPDQVCENLLQAVNWILTQ</sequence>
<dbReference type="GO" id="GO:0046872">
    <property type="term" value="F:metal ion binding"/>
    <property type="evidence" value="ECO:0007669"/>
    <property type="project" value="UniProtKB-KW"/>
</dbReference>
<name>A0A8J6TZ00_9FIRM</name>
<keyword evidence="6" id="KW-1185">Reference proteome</keyword>
<dbReference type="CDD" id="cd04181">
    <property type="entry name" value="NTP_transferase"/>
    <property type="match status" value="1"/>
</dbReference>
<evidence type="ECO:0000313" key="5">
    <source>
        <dbReference type="EMBL" id="MBC8610692.1"/>
    </source>
</evidence>
<keyword evidence="1" id="KW-0963">Cytoplasm</keyword>
<evidence type="ECO:0000259" key="4">
    <source>
        <dbReference type="Pfam" id="PF00483"/>
    </source>
</evidence>
<dbReference type="SUPFAM" id="SSF53448">
    <property type="entry name" value="Nucleotide-diphospho-sugar transferases"/>
    <property type="match status" value="1"/>
</dbReference>
<dbReference type="InterPro" id="IPR006549">
    <property type="entry name" value="HAD-SF_hydro_IIIA"/>
</dbReference>
<dbReference type="NCBIfam" id="TIGR01662">
    <property type="entry name" value="HAD-SF-IIIA"/>
    <property type="match status" value="1"/>
</dbReference>
<accession>A0A8J6TZ00</accession>
<protein>
    <submittedName>
        <fullName evidence="5">HAD-IIIA family hydrolase</fullName>
    </submittedName>
</protein>
<evidence type="ECO:0000313" key="6">
    <source>
        <dbReference type="Proteomes" id="UP000632659"/>
    </source>
</evidence>
<dbReference type="InterPro" id="IPR050486">
    <property type="entry name" value="Mannose-1P_guanyltransferase"/>
</dbReference>
<dbReference type="PANTHER" id="PTHR22572">
    <property type="entry name" value="SUGAR-1-PHOSPHATE GUANYL TRANSFERASE"/>
    <property type="match status" value="1"/>
</dbReference>
<dbReference type="Proteomes" id="UP000632659">
    <property type="component" value="Unassembled WGS sequence"/>
</dbReference>
<evidence type="ECO:0000256" key="2">
    <source>
        <dbReference type="ARBA" id="ARBA00022723"/>
    </source>
</evidence>
<comment type="caution">
    <text evidence="5">The sequence shown here is derived from an EMBL/GenBank/DDBJ whole genome shotgun (WGS) entry which is preliminary data.</text>
</comment>
<dbReference type="Pfam" id="PF13242">
    <property type="entry name" value="Hydrolase_like"/>
    <property type="match status" value="1"/>
</dbReference>
<dbReference type="Pfam" id="PF00483">
    <property type="entry name" value="NTP_transferase"/>
    <property type="match status" value="1"/>
</dbReference>
<dbReference type="InterPro" id="IPR029044">
    <property type="entry name" value="Nucleotide-diphossugar_trans"/>
</dbReference>
<organism evidence="5 6">
    <name type="scientific">Massiliimalia timonensis</name>
    <dbReference type="NCBI Taxonomy" id="1987501"/>
    <lineage>
        <taxon>Bacteria</taxon>
        <taxon>Bacillati</taxon>
        <taxon>Bacillota</taxon>
        <taxon>Clostridia</taxon>
        <taxon>Eubacteriales</taxon>
        <taxon>Oscillospiraceae</taxon>
        <taxon>Massiliimalia</taxon>
    </lineage>
</organism>
<gene>
    <name evidence="5" type="ORF">H8702_06080</name>
</gene>
<evidence type="ECO:0000256" key="3">
    <source>
        <dbReference type="ARBA" id="ARBA00022801"/>
    </source>
</evidence>
<dbReference type="EMBL" id="JACRTL010000002">
    <property type="protein sequence ID" value="MBC8610692.1"/>
    <property type="molecule type" value="Genomic_DNA"/>
</dbReference>
<dbReference type="InterPro" id="IPR023214">
    <property type="entry name" value="HAD_sf"/>
</dbReference>
<feature type="domain" description="Nucleotidyl transferase" evidence="4">
    <location>
        <begin position="3"/>
        <end position="232"/>
    </location>
</feature>
<dbReference type="Gene3D" id="3.90.550.10">
    <property type="entry name" value="Spore Coat Polysaccharide Biosynthesis Protein SpsA, Chain A"/>
    <property type="match status" value="1"/>
</dbReference>
<dbReference type="Gene3D" id="3.40.50.1000">
    <property type="entry name" value="HAD superfamily/HAD-like"/>
    <property type="match status" value="1"/>
</dbReference>
<proteinExistence type="predicted"/>
<dbReference type="NCBIfam" id="TIGR01656">
    <property type="entry name" value="Histidinol-ppas"/>
    <property type="match status" value="1"/>
</dbReference>
<dbReference type="InterPro" id="IPR005835">
    <property type="entry name" value="NTP_transferase_dom"/>
</dbReference>
<dbReference type="InterPro" id="IPR006543">
    <property type="entry name" value="Histidinol-phos"/>
</dbReference>